<organism evidence="9 10">
    <name type="scientific">Imtechella halotolerans K1</name>
    <dbReference type="NCBI Taxonomy" id="946077"/>
    <lineage>
        <taxon>Bacteria</taxon>
        <taxon>Pseudomonadati</taxon>
        <taxon>Bacteroidota</taxon>
        <taxon>Flavobacteriia</taxon>
        <taxon>Flavobacteriales</taxon>
        <taxon>Flavobacteriaceae</taxon>
        <taxon>Imtechella</taxon>
    </lineage>
</organism>
<evidence type="ECO:0000313" key="9">
    <source>
        <dbReference type="EMBL" id="EID71639.1"/>
    </source>
</evidence>
<dbReference type="InterPro" id="IPR039426">
    <property type="entry name" value="TonB-dep_rcpt-like"/>
</dbReference>
<keyword evidence="10" id="KW-1185">Reference proteome</keyword>
<comment type="caution">
    <text evidence="9">The sequence shown here is derived from an EMBL/GenBank/DDBJ whole genome shotgun (WGS) entry which is preliminary data.</text>
</comment>
<dbReference type="InterPro" id="IPR012910">
    <property type="entry name" value="Plug_dom"/>
</dbReference>
<dbReference type="InterPro" id="IPR008969">
    <property type="entry name" value="CarboxyPept-like_regulatory"/>
</dbReference>
<dbReference type="Proteomes" id="UP000005938">
    <property type="component" value="Unassembled WGS sequence"/>
</dbReference>
<comment type="subcellular location">
    <subcellularLocation>
        <location evidence="1 7">Cell outer membrane</location>
        <topology evidence="1 7">Multi-pass membrane protein</topology>
    </subcellularLocation>
</comment>
<keyword evidence="9" id="KW-0675">Receptor</keyword>
<comment type="similarity">
    <text evidence="7">Belongs to the TonB-dependent receptor family.</text>
</comment>
<dbReference type="EMBL" id="AJJU01000043">
    <property type="protein sequence ID" value="EID71639.1"/>
    <property type="molecule type" value="Genomic_DNA"/>
</dbReference>
<evidence type="ECO:0000256" key="3">
    <source>
        <dbReference type="ARBA" id="ARBA00022452"/>
    </source>
</evidence>
<dbReference type="InterPro" id="IPR023997">
    <property type="entry name" value="TonB-dep_OMP_SusC/RagA_CS"/>
</dbReference>
<dbReference type="eggNOG" id="COG1629">
    <property type="taxonomic scope" value="Bacteria"/>
</dbReference>
<evidence type="ECO:0000256" key="2">
    <source>
        <dbReference type="ARBA" id="ARBA00022448"/>
    </source>
</evidence>
<feature type="domain" description="TonB-dependent receptor plug" evidence="8">
    <location>
        <begin position="225"/>
        <end position="347"/>
    </location>
</feature>
<keyword evidence="2 7" id="KW-0813">Transport</keyword>
<evidence type="ECO:0000256" key="4">
    <source>
        <dbReference type="ARBA" id="ARBA00022692"/>
    </source>
</evidence>
<sequence length="1093" mass="123324">MKINFFKSPPYKWKWALLNIMRSFIFLLCTTVFSLNTITTFSQEKIVVNRNKLVTVDEVFDIIKEQTNFKFIYLSDAFIKSPKVQLYKGEVLIKTLLDEILERENLIFELSSNNIIIKQKPESHQKISKPQGIPISGKVTDTNGLPLAGVSIIIKGTNKGTSTNSEGVFSITVIDRNSVILFSYLGFKSQEVKVENKSIINIFLKEEINELDAVTVNAGYYTVKERERTGSISKVSSKEIELQPIVSPLEALQGRMPGVEIQQKDGMPGNAPTIRIRGRNSLREDGNYPLYIIDGVPINSTPISVGALLEDGLDPLSTLNLSNIESIEVLKDADATAIYGSRGANGVVLITTKKTIGYEQKTRIETRWYSGIAKVGKRAKLLNTQQYIQLRKEAISNAGREPDEINDWDLLLWDNNRYTDWQKELIGGTSPTSNLNISISGGNSTTSFRLGGSIYKQGSVLPIEMNYNKMTTSLSLNHKSDNKKLTINLSTNYGADKTNSTVTYSIIPLAFELPPNAPPLFNNDGSLHWEQWSYSNWDNPISGKYNPFETKVQNLITNLEVSLELYKGLELKTNLGYTQNIKENKNKRFKESISPDLRENSQHSAGQSYNKRLSWLIEPQLTYHCSLGKGTYDALVGVTFQQNESVGFSVSAQGYVTKTLVGYMPAANSITSGPNQNIIYRYNAIFGRIGYNWERKYYINFTGRRDGSSRFGPSKRFANFWAIGSAWVFSEEDVIKKKLPILSFGKFRTSYGVTGSDQIGDYGYMDVYESTGAPGGLYPTKLFNTDFAWEENKKFETAIQLGFFKDYINFDIGWYKNRSSNQLVGYPLASTTGFNIVQANLPATVQNSGWEILLALNQIKNKNFKWNTTLNVTLPKNKLVNFPKIEQTPYNQLYRIGYPLKIRFLHQYDGIDPETGYHKVVDVNGDGSFNHEDRIIIKDLDRKIYGGISNNLTMKGWKLNFLWDFAKQNGNYWGRGFPGRDKTNRPYEEYLDWKNGSLYIEDSPQASTGYNLSKISELGVVNASFLRLKTLSLSYTLSNKLLKNTGLVSCNIFISTQNLVTITPYKGINVENPYFPGTIPSLKTYTSGIQISF</sequence>
<dbReference type="InterPro" id="IPR037066">
    <property type="entry name" value="Plug_dom_sf"/>
</dbReference>
<reference evidence="9 10" key="1">
    <citation type="journal article" date="2012" name="J. Bacteriol.">
        <title>Genome Sequence of the Halotolerant Bacterium Imtechella halotolerans K1T.</title>
        <authorList>
            <person name="Kumar S."/>
            <person name="Vikram S."/>
            <person name="Subramanian S."/>
            <person name="Raghava G.P."/>
            <person name="Pinnaka A.K."/>
        </authorList>
    </citation>
    <scope>NUCLEOTIDE SEQUENCE [LARGE SCALE GENOMIC DNA]</scope>
    <source>
        <strain evidence="9 10">K1</strain>
    </source>
</reference>
<dbReference type="OrthoDB" id="9768177at2"/>
<dbReference type="Pfam" id="PF13715">
    <property type="entry name" value="CarbopepD_reg_2"/>
    <property type="match status" value="1"/>
</dbReference>
<evidence type="ECO:0000256" key="5">
    <source>
        <dbReference type="ARBA" id="ARBA00023136"/>
    </source>
</evidence>
<name>I0W5H3_9FLAO</name>
<dbReference type="InterPro" id="IPR023996">
    <property type="entry name" value="TonB-dep_OMP_SusC/RagA"/>
</dbReference>
<protein>
    <submittedName>
        <fullName evidence="9">TonB-dependent outer membrane receptor</fullName>
    </submittedName>
</protein>
<dbReference type="PROSITE" id="PS52016">
    <property type="entry name" value="TONB_DEPENDENT_REC_3"/>
    <property type="match status" value="1"/>
</dbReference>
<keyword evidence="6 7" id="KW-0998">Cell outer membrane</keyword>
<gene>
    <name evidence="9" type="ORF">W5A_13495</name>
</gene>
<proteinExistence type="inferred from homology"/>
<dbReference type="NCBIfam" id="TIGR04056">
    <property type="entry name" value="OMP_RagA_SusC"/>
    <property type="match status" value="1"/>
</dbReference>
<keyword evidence="4 7" id="KW-0812">Transmembrane</keyword>
<keyword evidence="3 7" id="KW-1134">Transmembrane beta strand</keyword>
<evidence type="ECO:0000313" key="10">
    <source>
        <dbReference type="Proteomes" id="UP000005938"/>
    </source>
</evidence>
<keyword evidence="5 7" id="KW-0472">Membrane</keyword>
<dbReference type="Gene3D" id="2.40.170.20">
    <property type="entry name" value="TonB-dependent receptor, beta-barrel domain"/>
    <property type="match status" value="1"/>
</dbReference>
<evidence type="ECO:0000256" key="1">
    <source>
        <dbReference type="ARBA" id="ARBA00004571"/>
    </source>
</evidence>
<dbReference type="Gene3D" id="2.60.40.1120">
    <property type="entry name" value="Carboxypeptidase-like, regulatory domain"/>
    <property type="match status" value="1"/>
</dbReference>
<dbReference type="SUPFAM" id="SSF49464">
    <property type="entry name" value="Carboxypeptidase regulatory domain-like"/>
    <property type="match status" value="1"/>
</dbReference>
<dbReference type="SUPFAM" id="SSF56935">
    <property type="entry name" value="Porins"/>
    <property type="match status" value="1"/>
</dbReference>
<evidence type="ECO:0000256" key="7">
    <source>
        <dbReference type="PROSITE-ProRule" id="PRU01360"/>
    </source>
</evidence>
<dbReference type="AlphaFoldDB" id="I0W5H3"/>
<dbReference type="STRING" id="946077.W5A_13495"/>
<dbReference type="InterPro" id="IPR036942">
    <property type="entry name" value="Beta-barrel_TonB_sf"/>
</dbReference>
<dbReference type="Gene3D" id="2.170.130.10">
    <property type="entry name" value="TonB-dependent receptor, plug domain"/>
    <property type="match status" value="1"/>
</dbReference>
<dbReference type="GO" id="GO:0009279">
    <property type="term" value="C:cell outer membrane"/>
    <property type="evidence" value="ECO:0007669"/>
    <property type="project" value="UniProtKB-SubCell"/>
</dbReference>
<dbReference type="NCBIfam" id="TIGR04057">
    <property type="entry name" value="SusC_RagA_signa"/>
    <property type="match status" value="1"/>
</dbReference>
<evidence type="ECO:0000259" key="8">
    <source>
        <dbReference type="Pfam" id="PF07715"/>
    </source>
</evidence>
<dbReference type="PATRIC" id="fig|946077.3.peg.2726"/>
<accession>I0W5H3</accession>
<dbReference type="Pfam" id="PF07715">
    <property type="entry name" value="Plug"/>
    <property type="match status" value="1"/>
</dbReference>
<evidence type="ECO:0000256" key="6">
    <source>
        <dbReference type="ARBA" id="ARBA00023237"/>
    </source>
</evidence>